<evidence type="ECO:0000313" key="7">
    <source>
        <dbReference type="EMBL" id="GGO47402.1"/>
    </source>
</evidence>
<accession>A0ABQ2M6H4</accession>
<dbReference type="InterPro" id="IPR055166">
    <property type="entry name" value="Transc_reg_Sar_Rot_HTH"/>
</dbReference>
<keyword evidence="3" id="KW-0805">Transcription regulation</keyword>
<organism evidence="7 8">
    <name type="scientific">Citricoccus zhacaiensis</name>
    <dbReference type="NCBI Taxonomy" id="489142"/>
    <lineage>
        <taxon>Bacteria</taxon>
        <taxon>Bacillati</taxon>
        <taxon>Actinomycetota</taxon>
        <taxon>Actinomycetes</taxon>
        <taxon>Micrococcales</taxon>
        <taxon>Micrococcaceae</taxon>
        <taxon>Citricoccus</taxon>
    </lineage>
</organism>
<dbReference type="PANTHER" id="PTHR33164:SF5">
    <property type="entry name" value="ORGANIC HYDROPEROXIDE RESISTANCE TRANSCRIPTIONAL REGULATOR"/>
    <property type="match status" value="1"/>
</dbReference>
<proteinExistence type="predicted"/>
<dbReference type="PROSITE" id="PS50995">
    <property type="entry name" value="HTH_MARR_2"/>
    <property type="match status" value="1"/>
</dbReference>
<dbReference type="InterPro" id="IPR039422">
    <property type="entry name" value="MarR/SlyA-like"/>
</dbReference>
<comment type="caution">
    <text evidence="7">The sequence shown here is derived from an EMBL/GenBank/DDBJ whole genome shotgun (WGS) entry which is preliminary data.</text>
</comment>
<dbReference type="InterPro" id="IPR036390">
    <property type="entry name" value="WH_DNA-bd_sf"/>
</dbReference>
<reference evidence="8" key="1">
    <citation type="journal article" date="2019" name="Int. J. Syst. Evol. Microbiol.">
        <title>The Global Catalogue of Microorganisms (GCM) 10K type strain sequencing project: providing services to taxonomists for standard genome sequencing and annotation.</title>
        <authorList>
            <consortium name="The Broad Institute Genomics Platform"/>
            <consortium name="The Broad Institute Genome Sequencing Center for Infectious Disease"/>
            <person name="Wu L."/>
            <person name="Ma J."/>
        </authorList>
    </citation>
    <scope>NUCLEOTIDE SEQUENCE [LARGE SCALE GENOMIC DNA]</scope>
    <source>
        <strain evidence="8">CGMCC 1.7064</strain>
    </source>
</reference>
<keyword evidence="5" id="KW-0804">Transcription</keyword>
<sequence>MRNAFAMSITSQETTVRLEDQVCFALYAAARTAQQAYRPLLDELGLTYPQYLVLLVLWEQDGQTVSALGDRLHLDSGTLSPLLRRLDEHGLITRERQSTDARRVSVHLTAAGDDLRSRAAEVQRCLEGAVPLPPEDLLSLRDLSRRFAGSDA</sequence>
<keyword evidence="8" id="KW-1185">Reference proteome</keyword>
<evidence type="ECO:0000259" key="6">
    <source>
        <dbReference type="PROSITE" id="PS50995"/>
    </source>
</evidence>
<evidence type="ECO:0000256" key="3">
    <source>
        <dbReference type="ARBA" id="ARBA00023015"/>
    </source>
</evidence>
<dbReference type="Proteomes" id="UP000642509">
    <property type="component" value="Unassembled WGS sequence"/>
</dbReference>
<evidence type="ECO:0000256" key="1">
    <source>
        <dbReference type="ARBA" id="ARBA00004496"/>
    </source>
</evidence>
<name>A0ABQ2M6H4_9MICC</name>
<protein>
    <submittedName>
        <fullName evidence="7">MarR family transcriptional regulator</fullName>
    </submittedName>
</protein>
<feature type="domain" description="HTH marR-type" evidence="6">
    <location>
        <begin position="19"/>
        <end position="149"/>
    </location>
</feature>
<dbReference type="InterPro" id="IPR036388">
    <property type="entry name" value="WH-like_DNA-bd_sf"/>
</dbReference>
<keyword evidence="2" id="KW-0963">Cytoplasm</keyword>
<dbReference type="PANTHER" id="PTHR33164">
    <property type="entry name" value="TRANSCRIPTIONAL REGULATOR, MARR FAMILY"/>
    <property type="match status" value="1"/>
</dbReference>
<keyword evidence="4" id="KW-0238">DNA-binding</keyword>
<dbReference type="SMART" id="SM00347">
    <property type="entry name" value="HTH_MARR"/>
    <property type="match status" value="1"/>
</dbReference>
<comment type="subcellular location">
    <subcellularLocation>
        <location evidence="1">Cytoplasm</location>
    </subcellularLocation>
</comment>
<dbReference type="Gene3D" id="1.10.10.10">
    <property type="entry name" value="Winged helix-like DNA-binding domain superfamily/Winged helix DNA-binding domain"/>
    <property type="match status" value="1"/>
</dbReference>
<evidence type="ECO:0000256" key="4">
    <source>
        <dbReference type="ARBA" id="ARBA00023125"/>
    </source>
</evidence>
<evidence type="ECO:0000256" key="2">
    <source>
        <dbReference type="ARBA" id="ARBA00022490"/>
    </source>
</evidence>
<dbReference type="InterPro" id="IPR000835">
    <property type="entry name" value="HTH_MarR-typ"/>
</dbReference>
<dbReference type="EMBL" id="BMLQ01000007">
    <property type="protein sequence ID" value="GGO47402.1"/>
    <property type="molecule type" value="Genomic_DNA"/>
</dbReference>
<gene>
    <name evidence="7" type="ORF">GCM10010977_24550</name>
</gene>
<dbReference type="Pfam" id="PF22381">
    <property type="entry name" value="Staph_reg_Sar_Rot"/>
    <property type="match status" value="1"/>
</dbReference>
<evidence type="ECO:0000313" key="8">
    <source>
        <dbReference type="Proteomes" id="UP000642509"/>
    </source>
</evidence>
<dbReference type="SUPFAM" id="SSF46785">
    <property type="entry name" value="Winged helix' DNA-binding domain"/>
    <property type="match status" value="1"/>
</dbReference>
<evidence type="ECO:0000256" key="5">
    <source>
        <dbReference type="ARBA" id="ARBA00023163"/>
    </source>
</evidence>